<dbReference type="AlphaFoldDB" id="A0A8J2PWA8"/>
<dbReference type="PROSITE" id="PS51450">
    <property type="entry name" value="LRR"/>
    <property type="match status" value="3"/>
</dbReference>
<evidence type="ECO:0000256" key="2">
    <source>
        <dbReference type="ARBA" id="ARBA00022737"/>
    </source>
</evidence>
<gene>
    <name evidence="4" type="ORF">AFUS01_LOCUS44904</name>
</gene>
<reference evidence="4" key="1">
    <citation type="submission" date="2021-06" db="EMBL/GenBank/DDBJ databases">
        <authorList>
            <person name="Hodson N. C."/>
            <person name="Mongue J. A."/>
            <person name="Jaron S. K."/>
        </authorList>
    </citation>
    <scope>NUCLEOTIDE SEQUENCE</scope>
</reference>
<keyword evidence="2" id="KW-0677">Repeat</keyword>
<feature type="compositionally biased region" description="Basic residues" evidence="3">
    <location>
        <begin position="379"/>
        <end position="388"/>
    </location>
</feature>
<feature type="region of interest" description="Disordered" evidence="3">
    <location>
        <begin position="365"/>
        <end position="417"/>
    </location>
</feature>
<evidence type="ECO:0008006" key="6">
    <source>
        <dbReference type="Google" id="ProtNLM"/>
    </source>
</evidence>
<accession>A0A8J2PWA8</accession>
<feature type="compositionally biased region" description="Basic and acidic residues" evidence="3">
    <location>
        <begin position="398"/>
        <end position="417"/>
    </location>
</feature>
<dbReference type="InterPro" id="IPR050836">
    <property type="entry name" value="SDS22/Internalin_LRR"/>
</dbReference>
<dbReference type="PANTHER" id="PTHR46652">
    <property type="entry name" value="LEUCINE-RICH REPEAT AND IQ DOMAIN-CONTAINING PROTEIN 1-RELATED"/>
    <property type="match status" value="1"/>
</dbReference>
<dbReference type="CDD" id="cd21340">
    <property type="entry name" value="PPP1R42"/>
    <property type="match status" value="1"/>
</dbReference>
<organism evidence="4 5">
    <name type="scientific">Allacma fusca</name>
    <dbReference type="NCBI Taxonomy" id="39272"/>
    <lineage>
        <taxon>Eukaryota</taxon>
        <taxon>Metazoa</taxon>
        <taxon>Ecdysozoa</taxon>
        <taxon>Arthropoda</taxon>
        <taxon>Hexapoda</taxon>
        <taxon>Collembola</taxon>
        <taxon>Symphypleona</taxon>
        <taxon>Sminthuridae</taxon>
        <taxon>Allacma</taxon>
    </lineage>
</organism>
<feature type="compositionally biased region" description="Polar residues" evidence="3">
    <location>
        <begin position="463"/>
        <end position="477"/>
    </location>
</feature>
<name>A0A8J2PWA8_9HEXA</name>
<evidence type="ECO:0000256" key="1">
    <source>
        <dbReference type="ARBA" id="ARBA00022614"/>
    </source>
</evidence>
<dbReference type="Proteomes" id="UP000708208">
    <property type="component" value="Unassembled WGS sequence"/>
</dbReference>
<comment type="caution">
    <text evidence="4">The sequence shown here is derived from an EMBL/GenBank/DDBJ whole genome shotgun (WGS) entry which is preliminary data.</text>
</comment>
<keyword evidence="5" id="KW-1185">Reference proteome</keyword>
<sequence>MVRLTRAVVLQGISKVSIDKRDTLEIDKEFGRITHLHLQRKNITTLDSLHLFQSLTVLYLYENQISKIEGLEQAYNLEILHLQRNSINRIENLLECRQLRILYLGYNEIDTVEGLHNLTKLEELHIENQRLPRGTSLTFDPRTLATLSNVLIVLNATGNNITHVEDLAGMEELHTLLLGNNSVKELDNTALVLRTLPNLQVLDLRDNPIAKKPQFKERIIGFATNIAILNDKEVTDTMRDFIQRFAAVKAVRLQNAVDAYQRSRSDCEVPKEPATTEPYTPKTPPGSSFVDIENIFCSTNQLPLPGLRTTTPIKSNLSLNLSSPDVLYRRSGTIHQSLSHISTYLSKTDCNSSKHSAMPQFILAPPKFNQANSEDGIRPKKLKAKKRASFSVPSFKKSSSDAEETRSETLFKPPKGREDMWRNTKAVVRLLKPPMALRCSRESFLEGMPMPSQALLHLDSTNGVKDSRSLRGQTPSLSPRLKVRTSARSARGSSGKEQRILHEDLHEKPPFTTSVYELPPWPHIVRRWAAEQPAVTFMP</sequence>
<keyword evidence="1" id="KW-0433">Leucine-rich repeat</keyword>
<protein>
    <recommendedName>
        <fullName evidence="6">Leucine-rich repeat-containing protein 67</fullName>
    </recommendedName>
</protein>
<dbReference type="OrthoDB" id="10262005at2759"/>
<dbReference type="InterPro" id="IPR001611">
    <property type="entry name" value="Leu-rich_rpt"/>
</dbReference>
<dbReference type="EMBL" id="CAJVCH010570662">
    <property type="protein sequence ID" value="CAG7835544.1"/>
    <property type="molecule type" value="Genomic_DNA"/>
</dbReference>
<dbReference type="SMART" id="SM00365">
    <property type="entry name" value="LRR_SD22"/>
    <property type="match status" value="4"/>
</dbReference>
<proteinExistence type="predicted"/>
<evidence type="ECO:0000313" key="5">
    <source>
        <dbReference type="Proteomes" id="UP000708208"/>
    </source>
</evidence>
<dbReference type="PANTHER" id="PTHR46652:SF3">
    <property type="entry name" value="LEUCINE-RICH REPEAT-CONTAINING PROTEIN 9"/>
    <property type="match status" value="1"/>
</dbReference>
<feature type="region of interest" description="Disordered" evidence="3">
    <location>
        <begin position="264"/>
        <end position="284"/>
    </location>
</feature>
<feature type="region of interest" description="Disordered" evidence="3">
    <location>
        <begin position="463"/>
        <end position="506"/>
    </location>
</feature>
<feature type="compositionally biased region" description="Basic and acidic residues" evidence="3">
    <location>
        <begin position="494"/>
        <end position="506"/>
    </location>
</feature>
<evidence type="ECO:0000313" key="4">
    <source>
        <dbReference type="EMBL" id="CAG7835544.1"/>
    </source>
</evidence>
<evidence type="ECO:0000256" key="3">
    <source>
        <dbReference type="SAM" id="MobiDB-lite"/>
    </source>
</evidence>